<dbReference type="InterPro" id="IPR008775">
    <property type="entry name" value="Phytyl_CoA_dOase-like"/>
</dbReference>
<keyword evidence="3" id="KW-0408">Iron</keyword>
<evidence type="ECO:0000256" key="3">
    <source>
        <dbReference type="ARBA" id="ARBA00023004"/>
    </source>
</evidence>
<evidence type="ECO:0000256" key="1">
    <source>
        <dbReference type="ARBA" id="ARBA00001962"/>
    </source>
</evidence>
<sequence>MGSLGTTTNSSDNQFASHTPESTVAAAQQHLQDHGWAVIPDVLTPEENSRVLSQLWAAADKFRKLGDDTYMPMLDPNAANIRVFYLMALDKIFRDLVQHPVAVEMVEKVLGDNWLISNFTANIARPGSKSMALHSDQSLVMPEPWTSTWALNVIWCLEDVYLENGATLFIPGSDKWTTREDIPSNARSLLKPFEAKAGSIVLMNGRVWHTSGANVTKDKDRALLFGYYTVPFLRQQVNWAAKMPEDVKKELSPELTERLGMNVHANMAQVSLLKYLDEVFPPEEQKEGGAEKLSY</sequence>
<evidence type="ECO:0000256" key="4">
    <source>
        <dbReference type="SAM" id="MobiDB-lite"/>
    </source>
</evidence>
<evidence type="ECO:0008006" key="7">
    <source>
        <dbReference type="Google" id="ProtNLM"/>
    </source>
</evidence>
<feature type="region of interest" description="Disordered" evidence="4">
    <location>
        <begin position="1"/>
        <end position="26"/>
    </location>
</feature>
<dbReference type="PANTHER" id="PTHR20883:SF48">
    <property type="entry name" value="ECTOINE DIOXYGENASE"/>
    <property type="match status" value="1"/>
</dbReference>
<dbReference type="Pfam" id="PF05721">
    <property type="entry name" value="PhyH"/>
    <property type="match status" value="1"/>
</dbReference>
<gene>
    <name evidence="5" type="ORF">Z517_10445</name>
</gene>
<dbReference type="EMBL" id="KN846975">
    <property type="protein sequence ID" value="KIW75702.1"/>
    <property type="molecule type" value="Genomic_DNA"/>
</dbReference>
<dbReference type="GO" id="GO:0046872">
    <property type="term" value="F:metal ion binding"/>
    <property type="evidence" value="ECO:0007669"/>
    <property type="project" value="UniProtKB-ARBA"/>
</dbReference>
<organism evidence="5 6">
    <name type="scientific">Fonsecaea pedrosoi CBS 271.37</name>
    <dbReference type="NCBI Taxonomy" id="1442368"/>
    <lineage>
        <taxon>Eukaryota</taxon>
        <taxon>Fungi</taxon>
        <taxon>Dikarya</taxon>
        <taxon>Ascomycota</taxon>
        <taxon>Pezizomycotina</taxon>
        <taxon>Eurotiomycetes</taxon>
        <taxon>Chaetothyriomycetidae</taxon>
        <taxon>Chaetothyriales</taxon>
        <taxon>Herpotrichiellaceae</taxon>
        <taxon>Fonsecaea</taxon>
    </lineage>
</organism>
<dbReference type="Proteomes" id="UP000053029">
    <property type="component" value="Unassembled WGS sequence"/>
</dbReference>
<evidence type="ECO:0000313" key="6">
    <source>
        <dbReference type="Proteomes" id="UP000053029"/>
    </source>
</evidence>
<dbReference type="PANTHER" id="PTHR20883">
    <property type="entry name" value="PHYTANOYL-COA DIOXYGENASE DOMAIN CONTAINING 1"/>
    <property type="match status" value="1"/>
</dbReference>
<dbReference type="VEuPathDB" id="FungiDB:Z517_10445"/>
<dbReference type="GeneID" id="25309935"/>
<protein>
    <recommendedName>
        <fullName evidence="7">Phytanoyl-CoA dioxygenase</fullName>
    </recommendedName>
</protein>
<comment type="similarity">
    <text evidence="2">Belongs to the PhyH family.</text>
</comment>
<proteinExistence type="inferred from homology"/>
<dbReference type="Gene3D" id="2.60.120.620">
    <property type="entry name" value="q2cbj1_9rhob like domain"/>
    <property type="match status" value="1"/>
</dbReference>
<dbReference type="STRING" id="1442368.A0A0D2EMS5"/>
<dbReference type="GO" id="GO:0016491">
    <property type="term" value="F:oxidoreductase activity"/>
    <property type="evidence" value="ECO:0007669"/>
    <property type="project" value="UniProtKB-ARBA"/>
</dbReference>
<evidence type="ECO:0000313" key="5">
    <source>
        <dbReference type="EMBL" id="KIW75702.1"/>
    </source>
</evidence>
<dbReference type="AlphaFoldDB" id="A0A0D2EMS5"/>
<reference evidence="5 6" key="1">
    <citation type="submission" date="2015-01" db="EMBL/GenBank/DDBJ databases">
        <title>The Genome Sequence of Fonsecaea pedrosoi CBS 271.37.</title>
        <authorList>
            <consortium name="The Broad Institute Genomics Platform"/>
            <person name="Cuomo C."/>
            <person name="de Hoog S."/>
            <person name="Gorbushina A."/>
            <person name="Stielow B."/>
            <person name="Teixiera M."/>
            <person name="Abouelleil A."/>
            <person name="Chapman S.B."/>
            <person name="Priest M."/>
            <person name="Young S.K."/>
            <person name="Wortman J."/>
            <person name="Nusbaum C."/>
            <person name="Birren B."/>
        </authorList>
    </citation>
    <scope>NUCLEOTIDE SEQUENCE [LARGE SCALE GENOMIC DNA]</scope>
    <source>
        <strain evidence="5 6">CBS 271.37</strain>
    </source>
</reference>
<dbReference type="RefSeq" id="XP_013279510.1">
    <property type="nucleotide sequence ID" value="XM_013424056.1"/>
</dbReference>
<dbReference type="HOGENOM" id="CLU_047725_3_0_1"/>
<dbReference type="SUPFAM" id="SSF51197">
    <property type="entry name" value="Clavaminate synthase-like"/>
    <property type="match status" value="1"/>
</dbReference>
<name>A0A0D2EMS5_9EURO</name>
<accession>A0A0D2EMS5</accession>
<keyword evidence="6" id="KW-1185">Reference proteome</keyword>
<dbReference type="OrthoDB" id="445007at2759"/>
<evidence type="ECO:0000256" key="2">
    <source>
        <dbReference type="ARBA" id="ARBA00005830"/>
    </source>
</evidence>
<comment type="cofactor">
    <cofactor evidence="1">
        <name>Fe cation</name>
        <dbReference type="ChEBI" id="CHEBI:24875"/>
    </cofactor>
</comment>